<reference evidence="2" key="1">
    <citation type="submission" date="2018-05" db="EMBL/GenBank/DDBJ databases">
        <title>Genome Sequencing of selected type strains of the family Eggerthellaceae.</title>
        <authorList>
            <person name="Danylec N."/>
            <person name="Stoll D.A."/>
            <person name="Doetsch A."/>
            <person name="Huch M."/>
        </authorList>
    </citation>
    <scope>NUCLEOTIDE SEQUENCE [LARGE SCALE GENOMIC DNA]</scope>
    <source>
        <strain evidence="2">DSM 17537</strain>
    </source>
</reference>
<gene>
    <name evidence="1" type="ORF">DMP07_02125</name>
</gene>
<name>A0A3N0AJF9_9ACTN</name>
<dbReference type="Proteomes" id="UP000267368">
    <property type="component" value="Unassembled WGS sequence"/>
</dbReference>
<evidence type="ECO:0000313" key="2">
    <source>
        <dbReference type="Proteomes" id="UP000267368"/>
    </source>
</evidence>
<accession>A0A3N0AJF9</accession>
<evidence type="ECO:0000313" key="1">
    <source>
        <dbReference type="EMBL" id="RNL21648.1"/>
    </source>
</evidence>
<proteinExistence type="predicted"/>
<organism evidence="1 2">
    <name type="scientific">Slackia faecicanis</name>
    <dbReference type="NCBI Taxonomy" id="255723"/>
    <lineage>
        <taxon>Bacteria</taxon>
        <taxon>Bacillati</taxon>
        <taxon>Actinomycetota</taxon>
        <taxon>Coriobacteriia</taxon>
        <taxon>Eggerthellales</taxon>
        <taxon>Eggerthellaceae</taxon>
        <taxon>Slackia</taxon>
    </lineage>
</organism>
<keyword evidence="2" id="KW-1185">Reference proteome</keyword>
<sequence length="97" mass="10892">MSKKAKRTHAKRIRGVSKTGAVWHLSVEEATLAKKPRYNGYACGHGAHGDAKYNRAKAQRAWKHSMEREGTPRGPFPFFGARHTVSLRCFPGRPSME</sequence>
<protein>
    <submittedName>
        <fullName evidence="1">Uncharacterized protein</fullName>
    </submittedName>
</protein>
<dbReference type="EMBL" id="QICB01000001">
    <property type="protein sequence ID" value="RNL21648.1"/>
    <property type="molecule type" value="Genomic_DNA"/>
</dbReference>
<comment type="caution">
    <text evidence="1">The sequence shown here is derived from an EMBL/GenBank/DDBJ whole genome shotgun (WGS) entry which is preliminary data.</text>
</comment>
<dbReference type="AlphaFoldDB" id="A0A3N0AJF9"/>